<dbReference type="EMBL" id="JAAGWQ010000026">
    <property type="protein sequence ID" value="KAF5677334.1"/>
    <property type="molecule type" value="Genomic_DNA"/>
</dbReference>
<feature type="transmembrane region" description="Helical" evidence="1">
    <location>
        <begin position="23"/>
        <end position="43"/>
    </location>
</feature>
<organism evidence="2 3">
    <name type="scientific">Fusarium heterosporum</name>
    <dbReference type="NCBI Taxonomy" id="42747"/>
    <lineage>
        <taxon>Eukaryota</taxon>
        <taxon>Fungi</taxon>
        <taxon>Dikarya</taxon>
        <taxon>Ascomycota</taxon>
        <taxon>Pezizomycotina</taxon>
        <taxon>Sordariomycetes</taxon>
        <taxon>Hypocreomycetidae</taxon>
        <taxon>Hypocreales</taxon>
        <taxon>Nectriaceae</taxon>
        <taxon>Fusarium</taxon>
        <taxon>Fusarium heterosporum species complex</taxon>
    </lineage>
</organism>
<accession>A0A8H5TS16</accession>
<dbReference type="AlphaFoldDB" id="A0A8H5TS16"/>
<proteinExistence type="predicted"/>
<evidence type="ECO:0000256" key="1">
    <source>
        <dbReference type="SAM" id="Phobius"/>
    </source>
</evidence>
<protein>
    <submittedName>
        <fullName evidence="2">Uncharacterized protein</fullName>
    </submittedName>
</protein>
<sequence length="74" mass="8048">MSSTATTEHQPSKFLKLIAVLDLIIKAITMGAVIGILVLLTYFNDKADKLISGEEDIPITITNPVVRVFRSMSG</sequence>
<name>A0A8H5TS16_FUSHE</name>
<reference evidence="2 3" key="1">
    <citation type="submission" date="2020-05" db="EMBL/GenBank/DDBJ databases">
        <title>Identification and distribution of gene clusters putatively required for synthesis of sphingolipid metabolism inhibitors in phylogenetically diverse species of the filamentous fungus Fusarium.</title>
        <authorList>
            <person name="Kim H.-S."/>
            <person name="Busman M."/>
            <person name="Brown D.W."/>
            <person name="Divon H."/>
            <person name="Uhlig S."/>
            <person name="Proctor R.H."/>
        </authorList>
    </citation>
    <scope>NUCLEOTIDE SEQUENCE [LARGE SCALE GENOMIC DNA]</scope>
    <source>
        <strain evidence="2 3">NRRL 20693</strain>
    </source>
</reference>
<dbReference type="Proteomes" id="UP000567885">
    <property type="component" value="Unassembled WGS sequence"/>
</dbReference>
<keyword evidence="1" id="KW-0472">Membrane</keyword>
<gene>
    <name evidence="2" type="ORF">FHETE_1846</name>
</gene>
<evidence type="ECO:0000313" key="2">
    <source>
        <dbReference type="EMBL" id="KAF5677334.1"/>
    </source>
</evidence>
<keyword evidence="1" id="KW-0812">Transmembrane</keyword>
<comment type="caution">
    <text evidence="2">The sequence shown here is derived from an EMBL/GenBank/DDBJ whole genome shotgun (WGS) entry which is preliminary data.</text>
</comment>
<keyword evidence="3" id="KW-1185">Reference proteome</keyword>
<keyword evidence="1" id="KW-1133">Transmembrane helix</keyword>
<evidence type="ECO:0000313" key="3">
    <source>
        <dbReference type="Proteomes" id="UP000567885"/>
    </source>
</evidence>